<feature type="domain" description="Reverse transcriptase" evidence="2">
    <location>
        <begin position="1"/>
        <end position="225"/>
    </location>
</feature>
<dbReference type="InterPro" id="IPR050951">
    <property type="entry name" value="Retrovirus_Pol_polyprotein"/>
</dbReference>
<evidence type="ECO:0000313" key="4">
    <source>
        <dbReference type="Proteomes" id="UP000054217"/>
    </source>
</evidence>
<dbReference type="PROSITE" id="PS50878">
    <property type="entry name" value="RT_POL"/>
    <property type="match status" value="1"/>
</dbReference>
<keyword evidence="4" id="KW-1185">Reference proteome</keyword>
<sequence length="473" mass="53848">MDALPDDVLFQVQPKDTNKVIQLWSYDCLKKYHEAWKTLLQQHLDAGHLGPSNSTHSSPTFIIPKVDPAMLPCWVNDFRQLNLNMIPNNHPLPCINEILCDCAKGRYFTKLDMTNAFFQTKVHPDDIKWLAMHTPWGLYKWTVMPMGVQNAPAVHQHQMSAALHHLISRICHMYLDDIIIWSQTLEEHERNIHAVLQALRDTKLYCSLKKTQLFCTEVLFLGHCISAHGVKPDSSKIARILNWPVPRSVTDMWAFLGLVCYMADHLPNLTEHTHVLNALTTKAAELKFPVWNDDHQQAFQVIKDLVVSPHCLTMIDHDNPGDNHIFLTCGASDFCTGAILSWGPTWEMAWPVAFNSTPLCGAELNYPVHEKELLTIICALKKWRHFALQCNLSQCQAHWQEYMSQFDLTICYIQGKHNVGADTLSRCSDDAPPMAAVSTVKVDKSLTVEILKGYMEDPFCWQLFSLLGSLPSL</sequence>
<dbReference type="InterPro" id="IPR043128">
    <property type="entry name" value="Rev_trsase/Diguanyl_cyclase"/>
</dbReference>
<dbReference type="InParanoid" id="A0A0C3NU14"/>
<keyword evidence="1" id="KW-0511">Multifunctional enzyme</keyword>
<dbReference type="CDD" id="cd09274">
    <property type="entry name" value="RNase_HI_RT_Ty3"/>
    <property type="match status" value="1"/>
</dbReference>
<gene>
    <name evidence="3" type="ORF">M404DRAFT_31065</name>
</gene>
<dbReference type="HOGENOM" id="CLU_000384_33_2_1"/>
<dbReference type="Proteomes" id="UP000054217">
    <property type="component" value="Unassembled WGS sequence"/>
</dbReference>
<dbReference type="PANTHER" id="PTHR37984:SF5">
    <property type="entry name" value="PROTEIN NYNRIN-LIKE"/>
    <property type="match status" value="1"/>
</dbReference>
<dbReference type="CDD" id="cd01647">
    <property type="entry name" value="RT_LTR"/>
    <property type="match status" value="1"/>
</dbReference>
<dbReference type="GO" id="GO:0003824">
    <property type="term" value="F:catalytic activity"/>
    <property type="evidence" value="ECO:0007669"/>
    <property type="project" value="UniProtKB-KW"/>
</dbReference>
<proteinExistence type="predicted"/>
<reference evidence="3 4" key="1">
    <citation type="submission" date="2014-04" db="EMBL/GenBank/DDBJ databases">
        <authorList>
            <consortium name="DOE Joint Genome Institute"/>
            <person name="Kuo A."/>
            <person name="Kohler A."/>
            <person name="Costa M.D."/>
            <person name="Nagy L.G."/>
            <person name="Floudas D."/>
            <person name="Copeland A."/>
            <person name="Barry K.W."/>
            <person name="Cichocki N."/>
            <person name="Veneault-Fourrey C."/>
            <person name="LaButti K."/>
            <person name="Lindquist E.A."/>
            <person name="Lipzen A."/>
            <person name="Lundell T."/>
            <person name="Morin E."/>
            <person name="Murat C."/>
            <person name="Sun H."/>
            <person name="Tunlid A."/>
            <person name="Henrissat B."/>
            <person name="Grigoriev I.V."/>
            <person name="Hibbett D.S."/>
            <person name="Martin F."/>
            <person name="Nordberg H.P."/>
            <person name="Cantor M.N."/>
            <person name="Hua S.X."/>
        </authorList>
    </citation>
    <scope>NUCLEOTIDE SEQUENCE [LARGE SCALE GENOMIC DNA]</scope>
    <source>
        <strain evidence="3 4">Marx 270</strain>
    </source>
</reference>
<evidence type="ECO:0000256" key="1">
    <source>
        <dbReference type="ARBA" id="ARBA00023268"/>
    </source>
</evidence>
<dbReference type="EMBL" id="KN832012">
    <property type="protein sequence ID" value="KIN98738.1"/>
    <property type="molecule type" value="Genomic_DNA"/>
</dbReference>
<name>A0A0C3NU14_PISTI</name>
<reference evidence="4" key="2">
    <citation type="submission" date="2015-01" db="EMBL/GenBank/DDBJ databases">
        <title>Evolutionary Origins and Diversification of the Mycorrhizal Mutualists.</title>
        <authorList>
            <consortium name="DOE Joint Genome Institute"/>
            <consortium name="Mycorrhizal Genomics Consortium"/>
            <person name="Kohler A."/>
            <person name="Kuo A."/>
            <person name="Nagy L.G."/>
            <person name="Floudas D."/>
            <person name="Copeland A."/>
            <person name="Barry K.W."/>
            <person name="Cichocki N."/>
            <person name="Veneault-Fourrey C."/>
            <person name="LaButti K."/>
            <person name="Lindquist E.A."/>
            <person name="Lipzen A."/>
            <person name="Lundell T."/>
            <person name="Morin E."/>
            <person name="Murat C."/>
            <person name="Riley R."/>
            <person name="Ohm R."/>
            <person name="Sun H."/>
            <person name="Tunlid A."/>
            <person name="Henrissat B."/>
            <person name="Grigoriev I.V."/>
            <person name="Hibbett D.S."/>
            <person name="Martin F."/>
        </authorList>
    </citation>
    <scope>NUCLEOTIDE SEQUENCE [LARGE SCALE GENOMIC DNA]</scope>
    <source>
        <strain evidence="4">Marx 270</strain>
    </source>
</reference>
<dbReference type="Pfam" id="PF00078">
    <property type="entry name" value="RVT_1"/>
    <property type="match status" value="1"/>
</dbReference>
<dbReference type="InterPro" id="IPR043502">
    <property type="entry name" value="DNA/RNA_pol_sf"/>
</dbReference>
<dbReference type="SUPFAM" id="SSF56672">
    <property type="entry name" value="DNA/RNA polymerases"/>
    <property type="match status" value="1"/>
</dbReference>
<accession>A0A0C3NU14</accession>
<dbReference type="PANTHER" id="PTHR37984">
    <property type="entry name" value="PROTEIN CBG26694"/>
    <property type="match status" value="1"/>
</dbReference>
<organism evidence="3 4">
    <name type="scientific">Pisolithus tinctorius Marx 270</name>
    <dbReference type="NCBI Taxonomy" id="870435"/>
    <lineage>
        <taxon>Eukaryota</taxon>
        <taxon>Fungi</taxon>
        <taxon>Dikarya</taxon>
        <taxon>Basidiomycota</taxon>
        <taxon>Agaricomycotina</taxon>
        <taxon>Agaricomycetes</taxon>
        <taxon>Agaricomycetidae</taxon>
        <taxon>Boletales</taxon>
        <taxon>Sclerodermatineae</taxon>
        <taxon>Pisolithaceae</taxon>
        <taxon>Pisolithus</taxon>
    </lineage>
</organism>
<dbReference type="Gene3D" id="3.30.70.270">
    <property type="match status" value="2"/>
</dbReference>
<dbReference type="OrthoDB" id="2369050at2759"/>
<dbReference type="STRING" id="870435.A0A0C3NU14"/>
<evidence type="ECO:0000313" key="3">
    <source>
        <dbReference type="EMBL" id="KIN98738.1"/>
    </source>
</evidence>
<dbReference type="InterPro" id="IPR000477">
    <property type="entry name" value="RT_dom"/>
</dbReference>
<protein>
    <recommendedName>
        <fullName evidence="2">Reverse transcriptase domain-containing protein</fullName>
    </recommendedName>
</protein>
<evidence type="ECO:0000259" key="2">
    <source>
        <dbReference type="PROSITE" id="PS50878"/>
    </source>
</evidence>
<dbReference type="InterPro" id="IPR041577">
    <property type="entry name" value="RT_RNaseH_2"/>
</dbReference>
<dbReference type="AlphaFoldDB" id="A0A0C3NU14"/>
<dbReference type="Pfam" id="PF17919">
    <property type="entry name" value="RT_RNaseH_2"/>
    <property type="match status" value="1"/>
</dbReference>
<dbReference type="Gene3D" id="3.10.10.10">
    <property type="entry name" value="HIV Type 1 Reverse Transcriptase, subunit A, domain 1"/>
    <property type="match status" value="1"/>
</dbReference>